<name>A0A0C2Y0J2_HEBCY</name>
<evidence type="ECO:0000313" key="1">
    <source>
        <dbReference type="EMBL" id="KIM34602.1"/>
    </source>
</evidence>
<protein>
    <submittedName>
        <fullName evidence="1">Uncharacterized protein</fullName>
    </submittedName>
</protein>
<proteinExistence type="predicted"/>
<accession>A0A0C2Y0J2</accession>
<evidence type="ECO:0000313" key="2">
    <source>
        <dbReference type="Proteomes" id="UP000053424"/>
    </source>
</evidence>
<organism evidence="1 2">
    <name type="scientific">Hebeloma cylindrosporum</name>
    <dbReference type="NCBI Taxonomy" id="76867"/>
    <lineage>
        <taxon>Eukaryota</taxon>
        <taxon>Fungi</taxon>
        <taxon>Dikarya</taxon>
        <taxon>Basidiomycota</taxon>
        <taxon>Agaricomycotina</taxon>
        <taxon>Agaricomycetes</taxon>
        <taxon>Agaricomycetidae</taxon>
        <taxon>Agaricales</taxon>
        <taxon>Agaricineae</taxon>
        <taxon>Hymenogastraceae</taxon>
        <taxon>Hebeloma</taxon>
    </lineage>
</organism>
<dbReference type="HOGENOM" id="CLU_3106595_0_0_1"/>
<keyword evidence="2" id="KW-1185">Reference proteome</keyword>
<dbReference type="EMBL" id="KN831914">
    <property type="protein sequence ID" value="KIM34602.1"/>
    <property type="molecule type" value="Genomic_DNA"/>
</dbReference>
<reference evidence="1 2" key="1">
    <citation type="submission" date="2014-04" db="EMBL/GenBank/DDBJ databases">
        <authorList>
            <consortium name="DOE Joint Genome Institute"/>
            <person name="Kuo A."/>
            <person name="Gay G."/>
            <person name="Dore J."/>
            <person name="Kohler A."/>
            <person name="Nagy L.G."/>
            <person name="Floudas D."/>
            <person name="Copeland A."/>
            <person name="Barry K.W."/>
            <person name="Cichocki N."/>
            <person name="Veneault-Fourrey C."/>
            <person name="LaButti K."/>
            <person name="Lindquist E.A."/>
            <person name="Lipzen A."/>
            <person name="Lundell T."/>
            <person name="Morin E."/>
            <person name="Murat C."/>
            <person name="Sun H."/>
            <person name="Tunlid A."/>
            <person name="Henrissat B."/>
            <person name="Grigoriev I.V."/>
            <person name="Hibbett D.S."/>
            <person name="Martin F."/>
            <person name="Nordberg H.P."/>
            <person name="Cantor M.N."/>
            <person name="Hua S.X."/>
        </authorList>
    </citation>
    <scope>NUCLEOTIDE SEQUENCE [LARGE SCALE GENOMIC DNA]</scope>
    <source>
        <strain evidence="2">h7</strain>
    </source>
</reference>
<dbReference type="AlphaFoldDB" id="A0A0C2Y0J2"/>
<dbReference type="Proteomes" id="UP000053424">
    <property type="component" value="Unassembled WGS sequence"/>
</dbReference>
<gene>
    <name evidence="1" type="ORF">M413DRAFT_450158</name>
</gene>
<sequence>MRDRESLGERPSVVAHASGKMELVAVSTMGIGGYEGDITLTNRRLCVSGFG</sequence>
<reference evidence="2" key="2">
    <citation type="submission" date="2015-01" db="EMBL/GenBank/DDBJ databases">
        <title>Evolutionary Origins and Diversification of the Mycorrhizal Mutualists.</title>
        <authorList>
            <consortium name="DOE Joint Genome Institute"/>
            <consortium name="Mycorrhizal Genomics Consortium"/>
            <person name="Kohler A."/>
            <person name="Kuo A."/>
            <person name="Nagy L.G."/>
            <person name="Floudas D."/>
            <person name="Copeland A."/>
            <person name="Barry K.W."/>
            <person name="Cichocki N."/>
            <person name="Veneault-Fourrey C."/>
            <person name="LaButti K."/>
            <person name="Lindquist E.A."/>
            <person name="Lipzen A."/>
            <person name="Lundell T."/>
            <person name="Morin E."/>
            <person name="Murat C."/>
            <person name="Riley R."/>
            <person name="Ohm R."/>
            <person name="Sun H."/>
            <person name="Tunlid A."/>
            <person name="Henrissat B."/>
            <person name="Grigoriev I.V."/>
            <person name="Hibbett D.S."/>
            <person name="Martin F."/>
        </authorList>
    </citation>
    <scope>NUCLEOTIDE SEQUENCE [LARGE SCALE GENOMIC DNA]</scope>
    <source>
        <strain evidence="2">h7</strain>
    </source>
</reference>